<dbReference type="InterPro" id="IPR002881">
    <property type="entry name" value="DUF58"/>
</dbReference>
<evidence type="ECO:0000259" key="1">
    <source>
        <dbReference type="Pfam" id="PF01882"/>
    </source>
</evidence>
<dbReference type="OrthoDB" id="9776116at2"/>
<dbReference type="AlphaFoldDB" id="A0A1I2AT83"/>
<accession>A0A1I2AT83</accession>
<sequence length="433" mass="46776">MMPGTGTEVTVGPPSALRWRPSPLLRRLTAVSVLALCLAAVLGRAELVLVATPLLWWLASADRTLPTDVRVGTRGDPDRCQEGEEVTVSCVVRFDGLVNISSAVLPLPAGLELLHAPELPACAVDRVTLTWRLRAVRWGRRRTGSLSLAVRGPGGLCLAIVNGPVAEVIVLPAPAATDAVLLPAELPRRVGEHPVASPGSGLEFEGLRPYRPGDRPRQVNWAVSARRGELFVTTRQDERSFDLIVLIDAFLRVGPFGRDSLDLSVRGASGLARAHLRHGERVGVVAVGGSLRGLAPGVGAHQFHRVAEAVLDVRLNDSFVDPDVNTLPPTVLPHGALTVFFSPLLDERARLTARELRRTGHPLTVVDVLNAAPHTARRSSLDSTAVRLWRLDRAADRWELRQSGVPVVLWDELVPLSAALRPVRGHPIPGRWP</sequence>
<evidence type="ECO:0000313" key="3">
    <source>
        <dbReference type="Proteomes" id="UP000199323"/>
    </source>
</evidence>
<organism evidence="2 3">
    <name type="scientific">Actinacidiphila alni</name>
    <dbReference type="NCBI Taxonomy" id="380248"/>
    <lineage>
        <taxon>Bacteria</taxon>
        <taxon>Bacillati</taxon>
        <taxon>Actinomycetota</taxon>
        <taxon>Actinomycetes</taxon>
        <taxon>Kitasatosporales</taxon>
        <taxon>Streptomycetaceae</taxon>
        <taxon>Actinacidiphila</taxon>
    </lineage>
</organism>
<dbReference type="RefSeq" id="WP_093712443.1">
    <property type="nucleotide sequence ID" value="NZ_FONG01000003.1"/>
</dbReference>
<dbReference type="Pfam" id="PF01882">
    <property type="entry name" value="DUF58"/>
    <property type="match status" value="1"/>
</dbReference>
<dbReference type="PANTHER" id="PTHR33608:SF14">
    <property type="entry name" value="POSSIBLE CONSERVED SECRETED PROTEIN"/>
    <property type="match status" value="1"/>
</dbReference>
<proteinExistence type="predicted"/>
<protein>
    <submittedName>
        <fullName evidence="2">Uncharacterized conserved protein, DUF58 family, contains vWF domain</fullName>
    </submittedName>
</protein>
<reference evidence="2 3" key="1">
    <citation type="submission" date="2016-10" db="EMBL/GenBank/DDBJ databases">
        <authorList>
            <person name="de Groot N.N."/>
        </authorList>
    </citation>
    <scope>NUCLEOTIDE SEQUENCE [LARGE SCALE GENOMIC DNA]</scope>
    <source>
        <strain evidence="2 3">CGMCC 4.3510</strain>
    </source>
</reference>
<keyword evidence="3" id="KW-1185">Reference proteome</keyword>
<feature type="domain" description="DUF58" evidence="1">
    <location>
        <begin position="207"/>
        <end position="358"/>
    </location>
</feature>
<dbReference type="PANTHER" id="PTHR33608">
    <property type="entry name" value="BLL2464 PROTEIN"/>
    <property type="match status" value="1"/>
</dbReference>
<evidence type="ECO:0000313" key="2">
    <source>
        <dbReference type="EMBL" id="SFE47112.1"/>
    </source>
</evidence>
<gene>
    <name evidence="2" type="ORF">SAMN05216251_103216</name>
</gene>
<dbReference type="STRING" id="380248.SAMN05216251_103216"/>
<dbReference type="EMBL" id="FONG01000003">
    <property type="protein sequence ID" value="SFE47112.1"/>
    <property type="molecule type" value="Genomic_DNA"/>
</dbReference>
<dbReference type="Proteomes" id="UP000199323">
    <property type="component" value="Unassembled WGS sequence"/>
</dbReference>
<name>A0A1I2AT83_9ACTN</name>